<feature type="chain" id="PRO_5045190143" evidence="1">
    <location>
        <begin position="26"/>
        <end position="221"/>
    </location>
</feature>
<dbReference type="EMBL" id="CP116766">
    <property type="protein sequence ID" value="WCL71343.1"/>
    <property type="molecule type" value="Genomic_DNA"/>
</dbReference>
<feature type="signal peptide" evidence="1">
    <location>
        <begin position="1"/>
        <end position="25"/>
    </location>
</feature>
<organism evidence="2 3">
    <name type="scientific">Neisseria lisongii</name>
    <dbReference type="NCBI Taxonomy" id="2912188"/>
    <lineage>
        <taxon>Bacteria</taxon>
        <taxon>Pseudomonadati</taxon>
        <taxon>Pseudomonadota</taxon>
        <taxon>Betaproteobacteria</taxon>
        <taxon>Neisseriales</taxon>
        <taxon>Neisseriaceae</taxon>
        <taxon>Neisseria</taxon>
    </lineage>
</organism>
<dbReference type="RefSeq" id="WP_237091780.1">
    <property type="nucleotide sequence ID" value="NZ_CP116766.1"/>
</dbReference>
<keyword evidence="3" id="KW-1185">Reference proteome</keyword>
<accession>A0ABY7RJG2</accession>
<dbReference type="Gene3D" id="3.40.50.10610">
    <property type="entry name" value="ABC-type transport auxiliary lipoprotein component"/>
    <property type="match status" value="1"/>
</dbReference>
<name>A0ABY7RJG2_9NEIS</name>
<proteinExistence type="predicted"/>
<evidence type="ECO:0000313" key="2">
    <source>
        <dbReference type="EMBL" id="WCL71343.1"/>
    </source>
</evidence>
<keyword evidence="1" id="KW-0732">Signal</keyword>
<gene>
    <name evidence="2" type="ORF">PJU73_08405</name>
</gene>
<dbReference type="PROSITE" id="PS51257">
    <property type="entry name" value="PROKAR_LIPOPROTEIN"/>
    <property type="match status" value="1"/>
</dbReference>
<reference evidence="2 3" key="1">
    <citation type="submission" date="2023-01" db="EMBL/GenBank/DDBJ databases">
        <authorList>
            <person name="Yang C."/>
        </authorList>
    </citation>
    <scope>NUCLEOTIDE SEQUENCE [LARGE SCALE GENOMIC DNA]</scope>
    <source>
        <strain evidence="2 3">ZJ106</strain>
    </source>
</reference>
<protein>
    <submittedName>
        <fullName evidence="2">DUF799 domain-containing protein</fullName>
    </submittedName>
</protein>
<dbReference type="Proteomes" id="UP001221268">
    <property type="component" value="Chromosome"/>
</dbReference>
<evidence type="ECO:0000313" key="3">
    <source>
        <dbReference type="Proteomes" id="UP001221268"/>
    </source>
</evidence>
<dbReference type="InterPro" id="IPR008517">
    <property type="entry name" value="GNA1162-like"/>
</dbReference>
<sequence length="221" mass="23539">MISWKSLIPAAALFLAACASTPQQPYDYTAFKESSPKSILVLPPLNESPDINATAGMLASATRPLAESGYYVFPVAVVNETFKQNGLTQPADIHQVKLDKLHQIFGADAVLYITVKQYGTSYQVIQSDTRVSAEATLIDSKTGKTLWTGSASASSIENQNSGQSGLLGMLVSALIDQIASSVTDKGFDIAQVTGSRLLGADMPRGILFGPRSPHYQTQPGK</sequence>
<evidence type="ECO:0000256" key="1">
    <source>
        <dbReference type="SAM" id="SignalP"/>
    </source>
</evidence>
<dbReference type="Pfam" id="PF05643">
    <property type="entry name" value="GNA1162-like"/>
    <property type="match status" value="1"/>
</dbReference>